<accession>A0A484MRM6</accession>
<dbReference type="Proteomes" id="UP000595140">
    <property type="component" value="Unassembled WGS sequence"/>
</dbReference>
<reference evidence="1 2" key="1">
    <citation type="submission" date="2018-04" db="EMBL/GenBank/DDBJ databases">
        <authorList>
            <person name="Vogel A."/>
        </authorList>
    </citation>
    <scope>NUCLEOTIDE SEQUENCE [LARGE SCALE GENOMIC DNA]</scope>
</reference>
<name>A0A484MRM6_9ASTE</name>
<dbReference type="EMBL" id="OOIL02004257">
    <property type="protein sequence ID" value="VFQ91159.1"/>
    <property type="molecule type" value="Genomic_DNA"/>
</dbReference>
<organism evidence="1 2">
    <name type="scientific">Cuscuta campestris</name>
    <dbReference type="NCBI Taxonomy" id="132261"/>
    <lineage>
        <taxon>Eukaryota</taxon>
        <taxon>Viridiplantae</taxon>
        <taxon>Streptophyta</taxon>
        <taxon>Embryophyta</taxon>
        <taxon>Tracheophyta</taxon>
        <taxon>Spermatophyta</taxon>
        <taxon>Magnoliopsida</taxon>
        <taxon>eudicotyledons</taxon>
        <taxon>Gunneridae</taxon>
        <taxon>Pentapetalae</taxon>
        <taxon>asterids</taxon>
        <taxon>lamiids</taxon>
        <taxon>Solanales</taxon>
        <taxon>Convolvulaceae</taxon>
        <taxon>Cuscuteae</taxon>
        <taxon>Cuscuta</taxon>
        <taxon>Cuscuta subgen. Grammica</taxon>
        <taxon>Cuscuta sect. Cleistogrammica</taxon>
    </lineage>
</organism>
<proteinExistence type="predicted"/>
<sequence length="66" mass="6989">MKTAASVLAAGMISGEDGGRLAGTAWATGGGDSILVQFGKLFEQRMRSGSNIFQFNCFVCIYFVGF</sequence>
<dbReference type="AlphaFoldDB" id="A0A484MRM6"/>
<evidence type="ECO:0000313" key="2">
    <source>
        <dbReference type="Proteomes" id="UP000595140"/>
    </source>
</evidence>
<evidence type="ECO:0000313" key="1">
    <source>
        <dbReference type="EMBL" id="VFQ91159.1"/>
    </source>
</evidence>
<keyword evidence="2" id="KW-1185">Reference proteome</keyword>
<gene>
    <name evidence="1" type="ORF">CCAM_LOCUS32935</name>
</gene>
<protein>
    <submittedName>
        <fullName evidence="1">Uncharacterized protein</fullName>
    </submittedName>
</protein>